<evidence type="ECO:0000313" key="3">
    <source>
        <dbReference type="Proteomes" id="UP001144805"/>
    </source>
</evidence>
<dbReference type="SUPFAM" id="SSF51430">
    <property type="entry name" value="NAD(P)-linked oxidoreductase"/>
    <property type="match status" value="1"/>
</dbReference>
<dbReference type="Proteomes" id="UP001144805">
    <property type="component" value="Unassembled WGS sequence"/>
</dbReference>
<name>A0A9X3E5X0_9HYPH</name>
<dbReference type="InterPro" id="IPR036812">
    <property type="entry name" value="NAD(P)_OxRdtase_dom_sf"/>
</dbReference>
<protein>
    <submittedName>
        <fullName evidence="2">Aldo/keto reductase</fullName>
    </submittedName>
</protein>
<dbReference type="Pfam" id="PF00248">
    <property type="entry name" value="Aldo_ket_red"/>
    <property type="match status" value="1"/>
</dbReference>
<proteinExistence type="predicted"/>
<dbReference type="PANTHER" id="PTHR42686:SF1">
    <property type="entry name" value="GH17980P-RELATED"/>
    <property type="match status" value="1"/>
</dbReference>
<organism evidence="2 3">
    <name type="scientific">Kaistia nematophila</name>
    <dbReference type="NCBI Taxonomy" id="2994654"/>
    <lineage>
        <taxon>Bacteria</taxon>
        <taxon>Pseudomonadati</taxon>
        <taxon>Pseudomonadota</taxon>
        <taxon>Alphaproteobacteria</taxon>
        <taxon>Hyphomicrobiales</taxon>
        <taxon>Kaistiaceae</taxon>
        <taxon>Kaistia</taxon>
    </lineage>
</organism>
<dbReference type="EMBL" id="JAPKNK010000005">
    <property type="protein sequence ID" value="MCX5570178.1"/>
    <property type="molecule type" value="Genomic_DNA"/>
</dbReference>
<dbReference type="InterPro" id="IPR020471">
    <property type="entry name" value="AKR"/>
</dbReference>
<sequence>MDPFALRRLGRTELRLPQLGFGGAPFGNLFTVISDDEAEATLQAGWDAGLRYFDTSPWYGRGLSEHRIGRFLRRQKREDFRITTKVGRVFTAPADPAAFAASTRDWPNGLHFEHRHDYSYDGILRSYEDSLQRLGLNRVDALLIHDLDLANLGSEALVSAHLAELATGGMRALQELKAAGRIGAIGAGVNRIGTIPRFLELLDLDFFLVALPYTLAEQPVLDHEFPLCEQRGVGVVIGGVFASGILATGVVPGATYNYHPPTPAEAEHVRGIEAVCARHGVPLAAAALQFPLHHPIVASVIPGGFRPDHVTRNIASMQHAIPDALWAELKHEGLLRADAPTA</sequence>
<accession>A0A9X3E5X0</accession>
<keyword evidence="3" id="KW-1185">Reference proteome</keyword>
<dbReference type="GO" id="GO:0005829">
    <property type="term" value="C:cytosol"/>
    <property type="evidence" value="ECO:0007669"/>
    <property type="project" value="TreeGrafter"/>
</dbReference>
<evidence type="ECO:0000313" key="2">
    <source>
        <dbReference type="EMBL" id="MCX5570178.1"/>
    </source>
</evidence>
<reference evidence="2" key="1">
    <citation type="submission" date="2022-11" db="EMBL/GenBank/DDBJ databases">
        <title>Biodiversity and phylogenetic relationships of bacteria.</title>
        <authorList>
            <person name="Machado R.A.R."/>
            <person name="Bhat A."/>
            <person name="Loulou A."/>
            <person name="Kallel S."/>
        </authorList>
    </citation>
    <scope>NUCLEOTIDE SEQUENCE</scope>
    <source>
        <strain evidence="2">K-TC2</strain>
    </source>
</reference>
<comment type="caution">
    <text evidence="2">The sequence shown here is derived from an EMBL/GenBank/DDBJ whole genome shotgun (WGS) entry which is preliminary data.</text>
</comment>
<evidence type="ECO:0000259" key="1">
    <source>
        <dbReference type="Pfam" id="PF00248"/>
    </source>
</evidence>
<dbReference type="AlphaFoldDB" id="A0A9X3E5X0"/>
<dbReference type="PANTHER" id="PTHR42686">
    <property type="entry name" value="GH17980P-RELATED"/>
    <property type="match status" value="1"/>
</dbReference>
<dbReference type="Gene3D" id="3.20.20.100">
    <property type="entry name" value="NADP-dependent oxidoreductase domain"/>
    <property type="match status" value="1"/>
</dbReference>
<gene>
    <name evidence="2" type="ORF">OSH07_13315</name>
</gene>
<feature type="domain" description="NADP-dependent oxidoreductase" evidence="1">
    <location>
        <begin position="19"/>
        <end position="330"/>
    </location>
</feature>
<dbReference type="InterPro" id="IPR023210">
    <property type="entry name" value="NADP_OxRdtase_dom"/>
</dbReference>
<dbReference type="GO" id="GO:0016491">
    <property type="term" value="F:oxidoreductase activity"/>
    <property type="evidence" value="ECO:0007669"/>
    <property type="project" value="InterPro"/>
</dbReference>
<dbReference type="RefSeq" id="WP_266339147.1">
    <property type="nucleotide sequence ID" value="NZ_JAPKNK010000005.1"/>
</dbReference>